<proteinExistence type="predicted"/>
<reference evidence="4" key="1">
    <citation type="submission" date="2021-07" db="EMBL/GenBank/DDBJ databases">
        <title>Pseudohoeflea marina sp. nov. a polyhydroxyalcanoate-producing bacterium.</title>
        <authorList>
            <person name="Zheng W."/>
            <person name="Yu S."/>
            <person name="Huang Y."/>
        </authorList>
    </citation>
    <scope>NUCLEOTIDE SEQUENCE</scope>
    <source>
        <strain evidence="4">DP4N28-3</strain>
    </source>
</reference>
<dbReference type="InterPro" id="IPR020845">
    <property type="entry name" value="AMP-binding_CS"/>
</dbReference>
<name>A0ABS6WJ64_9HYPH</name>
<dbReference type="RefSeq" id="WP_219157778.1">
    <property type="nucleotide sequence ID" value="NZ_JAHWQX010000001.1"/>
</dbReference>
<evidence type="ECO:0000256" key="1">
    <source>
        <dbReference type="ARBA" id="ARBA00022723"/>
    </source>
</evidence>
<dbReference type="Proteomes" id="UP001430804">
    <property type="component" value="Unassembled WGS sequence"/>
</dbReference>
<evidence type="ECO:0000259" key="2">
    <source>
        <dbReference type="Pfam" id="PF00501"/>
    </source>
</evidence>
<comment type="caution">
    <text evidence="4">The sequence shown here is derived from an EMBL/GenBank/DDBJ whole genome shotgun (WGS) entry which is preliminary data.</text>
</comment>
<dbReference type="PROSITE" id="PS00455">
    <property type="entry name" value="AMP_BINDING"/>
    <property type="match status" value="1"/>
</dbReference>
<feature type="domain" description="AMP-dependent synthetase/ligase" evidence="2">
    <location>
        <begin position="19"/>
        <end position="381"/>
    </location>
</feature>
<evidence type="ECO:0000313" key="4">
    <source>
        <dbReference type="EMBL" id="MBW3095983.1"/>
    </source>
</evidence>
<dbReference type="PANTHER" id="PTHR43767">
    <property type="entry name" value="LONG-CHAIN-FATTY-ACID--COA LIGASE"/>
    <property type="match status" value="1"/>
</dbReference>
<evidence type="ECO:0000259" key="3">
    <source>
        <dbReference type="Pfam" id="PF13193"/>
    </source>
</evidence>
<dbReference type="Pfam" id="PF13193">
    <property type="entry name" value="AMP-binding_C"/>
    <property type="match status" value="1"/>
</dbReference>
<dbReference type="InterPro" id="IPR000873">
    <property type="entry name" value="AMP-dep_synth/lig_dom"/>
</dbReference>
<dbReference type="InterPro" id="IPR025110">
    <property type="entry name" value="AMP-bd_C"/>
</dbReference>
<feature type="domain" description="AMP-binding enzyme C-terminal" evidence="3">
    <location>
        <begin position="431"/>
        <end position="507"/>
    </location>
</feature>
<organism evidence="4 5">
    <name type="scientific">Pseudohoeflea coraliihabitans</name>
    <dbReference type="NCBI Taxonomy" id="2860393"/>
    <lineage>
        <taxon>Bacteria</taxon>
        <taxon>Pseudomonadati</taxon>
        <taxon>Pseudomonadota</taxon>
        <taxon>Alphaproteobacteria</taxon>
        <taxon>Hyphomicrobiales</taxon>
        <taxon>Rhizobiaceae</taxon>
        <taxon>Pseudohoeflea</taxon>
    </lineage>
</organism>
<accession>A0ABS6WJ64</accession>
<dbReference type="EMBL" id="JAHWQX010000001">
    <property type="protein sequence ID" value="MBW3095983.1"/>
    <property type="molecule type" value="Genomic_DNA"/>
</dbReference>
<gene>
    <name evidence="4" type="ORF">KY465_01680</name>
</gene>
<evidence type="ECO:0000313" key="5">
    <source>
        <dbReference type="Proteomes" id="UP001430804"/>
    </source>
</evidence>
<dbReference type="InterPro" id="IPR050237">
    <property type="entry name" value="ATP-dep_AMP-bd_enzyme"/>
</dbReference>
<dbReference type="PANTHER" id="PTHR43767:SF1">
    <property type="entry name" value="NONRIBOSOMAL PEPTIDE SYNTHASE PES1 (EUROFUNG)-RELATED"/>
    <property type="match status" value="1"/>
</dbReference>
<keyword evidence="1" id="KW-0479">Metal-binding</keyword>
<keyword evidence="5" id="KW-1185">Reference proteome</keyword>
<sequence length="526" mass="57760">MSAHTGSAPPAGRVLHYLLEERAAAAEQKPFLVMDDRSLTWRQADQEANRWANGLAAAGIGKGDRVLLMIPSGIEHVLIWLGICKIGAIMVPVNAAYRGEMLRHQVNDSEAALAIVAERHLAVWTDLADGLPHIRTIAVFGGEPPSRAGELPWTWTAATSLQSADPSPLPRIVSDSDPMAIFYTSGTTGPSKGVLYSHAQAWTTAEVPAAWCAPQDVFYMFLPMFHVGLSQMVGIVLIAGATMAIREKFSASGFWPDIRRYGVTMTILLSTMPSFLMTRPAQADDRDHPLRKVVIIPLPADLEGFKARFNIEVATWFNMTEVSVPLHSDGFNLANDTAAGRPRPGVTARIVDEFDTPLPPGKTGELVVRADRPWDFFLGYWKNPAKTLESWRNLWFHTGDIFRCDSEGNFYFVDRLKDAIRRRGENISSFEVEREIDTHPAVLESAAVAVPSGMGEDEIKAVVSLRPGADLTAGDLYAYLEQRLPAFMLPGFIELAREELPKTPTGKILKASLRASGTDACWSPGR</sequence>
<dbReference type="Pfam" id="PF00501">
    <property type="entry name" value="AMP-binding"/>
    <property type="match status" value="1"/>
</dbReference>
<protein>
    <submittedName>
        <fullName evidence="4">AMP-binding protein</fullName>
    </submittedName>
</protein>